<dbReference type="GO" id="GO:0016020">
    <property type="term" value="C:membrane"/>
    <property type="evidence" value="ECO:0007669"/>
    <property type="project" value="UniProtKB-SubCell"/>
</dbReference>
<dbReference type="Gene3D" id="1.20.1260.100">
    <property type="entry name" value="TspO/MBR protein"/>
    <property type="match status" value="1"/>
</dbReference>
<evidence type="ECO:0000313" key="7">
    <source>
        <dbReference type="EMBL" id="SFU03330.1"/>
    </source>
</evidence>
<dbReference type="RefSeq" id="WP_175551776.1">
    <property type="nucleotide sequence ID" value="NZ_FPBA01000027.1"/>
</dbReference>
<comment type="similarity">
    <text evidence="2">Belongs to the TspO/BZRP family.</text>
</comment>
<gene>
    <name evidence="7" type="ORF">SAMN05660657_04924</name>
</gene>
<keyword evidence="8" id="KW-1185">Reference proteome</keyword>
<keyword evidence="3 6" id="KW-0812">Transmembrane</keyword>
<evidence type="ECO:0000256" key="3">
    <source>
        <dbReference type="ARBA" id="ARBA00022692"/>
    </source>
</evidence>
<reference evidence="8" key="1">
    <citation type="submission" date="2016-10" db="EMBL/GenBank/DDBJ databases">
        <authorList>
            <person name="Varghese N."/>
            <person name="Submissions S."/>
        </authorList>
    </citation>
    <scope>NUCLEOTIDE SEQUENCE [LARGE SCALE GENOMIC DNA]</scope>
    <source>
        <strain evidence="8">DSM 46136</strain>
    </source>
</reference>
<sequence length="154" mass="16796">MLQASACAGGAAVAGNAFIGKPAMAWFRGLTAPRWQLPMPAFLSVGAAYYGVVGYVLARSMDRRDARSTAWSLAVLVGNEAWNGVFFGRRSTRAGFVGLCSFLLPLAALQRSVAGDTRARRVLAPYTAYVLLYDLPWTYRLWRLNPTRSSGTRD</sequence>
<protein>
    <submittedName>
        <fullName evidence="7">TspO and MBR related proteins</fullName>
    </submittedName>
</protein>
<dbReference type="AlphaFoldDB" id="A0A1I7CV98"/>
<proteinExistence type="inferred from homology"/>
<evidence type="ECO:0000256" key="1">
    <source>
        <dbReference type="ARBA" id="ARBA00004141"/>
    </source>
</evidence>
<keyword evidence="5 6" id="KW-0472">Membrane</keyword>
<evidence type="ECO:0000256" key="4">
    <source>
        <dbReference type="ARBA" id="ARBA00022989"/>
    </source>
</evidence>
<evidence type="ECO:0000256" key="6">
    <source>
        <dbReference type="SAM" id="Phobius"/>
    </source>
</evidence>
<dbReference type="InterPro" id="IPR038330">
    <property type="entry name" value="TspO/MBR-related_sf"/>
</dbReference>
<accession>A0A1I7CV98</accession>
<evidence type="ECO:0000256" key="2">
    <source>
        <dbReference type="ARBA" id="ARBA00007524"/>
    </source>
</evidence>
<organism evidence="7 8">
    <name type="scientific">Geodermatophilus amargosae</name>
    <dbReference type="NCBI Taxonomy" id="1296565"/>
    <lineage>
        <taxon>Bacteria</taxon>
        <taxon>Bacillati</taxon>
        <taxon>Actinomycetota</taxon>
        <taxon>Actinomycetes</taxon>
        <taxon>Geodermatophilales</taxon>
        <taxon>Geodermatophilaceae</taxon>
        <taxon>Geodermatophilus</taxon>
    </lineage>
</organism>
<evidence type="ECO:0000313" key="8">
    <source>
        <dbReference type="Proteomes" id="UP000199546"/>
    </source>
</evidence>
<evidence type="ECO:0000256" key="5">
    <source>
        <dbReference type="ARBA" id="ARBA00023136"/>
    </source>
</evidence>
<dbReference type="EMBL" id="FPBA01000027">
    <property type="protein sequence ID" value="SFU03330.1"/>
    <property type="molecule type" value="Genomic_DNA"/>
</dbReference>
<keyword evidence="4 6" id="KW-1133">Transmembrane helix</keyword>
<dbReference type="STRING" id="1296565.SAMN05660657_04924"/>
<feature type="transmembrane region" description="Helical" evidence="6">
    <location>
        <begin position="41"/>
        <end position="58"/>
    </location>
</feature>
<dbReference type="Proteomes" id="UP000199546">
    <property type="component" value="Unassembled WGS sequence"/>
</dbReference>
<comment type="subcellular location">
    <subcellularLocation>
        <location evidence="1">Membrane</location>
        <topology evidence="1">Multi-pass membrane protein</topology>
    </subcellularLocation>
</comment>
<dbReference type="Pfam" id="PF03073">
    <property type="entry name" value="TspO_MBR"/>
    <property type="match status" value="1"/>
</dbReference>
<dbReference type="InterPro" id="IPR004307">
    <property type="entry name" value="TspO_MBR"/>
</dbReference>
<name>A0A1I7CV98_9ACTN</name>